<dbReference type="Pfam" id="PF13439">
    <property type="entry name" value="Glyco_transf_4"/>
    <property type="match status" value="1"/>
</dbReference>
<dbReference type="Gene3D" id="3.40.50.2000">
    <property type="entry name" value="Glycogen Phosphorylase B"/>
    <property type="match status" value="2"/>
</dbReference>
<evidence type="ECO:0000313" key="4">
    <source>
        <dbReference type="Proteomes" id="UP001139344"/>
    </source>
</evidence>
<dbReference type="PANTHER" id="PTHR45947:SF3">
    <property type="entry name" value="SULFOQUINOVOSYL TRANSFERASE SQD2"/>
    <property type="match status" value="1"/>
</dbReference>
<reference evidence="3" key="1">
    <citation type="submission" date="2021-12" db="EMBL/GenBank/DDBJ databases">
        <title>Description of Gramella crocea sp. nov., a new bacterium isolated from activated sludge.</title>
        <authorList>
            <person name="Zhang X."/>
        </authorList>
    </citation>
    <scope>NUCLEOTIDE SEQUENCE</scope>
    <source>
        <strain evidence="3">YB25</strain>
    </source>
</reference>
<gene>
    <name evidence="3" type="ORF">LU635_15450</name>
</gene>
<accession>A0A9X1V057</accession>
<dbReference type="Pfam" id="PF00534">
    <property type="entry name" value="Glycos_transf_1"/>
    <property type="match status" value="1"/>
</dbReference>
<dbReference type="SUPFAM" id="SSF53756">
    <property type="entry name" value="UDP-Glycosyltransferase/glycogen phosphorylase"/>
    <property type="match status" value="1"/>
</dbReference>
<evidence type="ECO:0000313" key="3">
    <source>
        <dbReference type="EMBL" id="MCG9973046.1"/>
    </source>
</evidence>
<dbReference type="Proteomes" id="UP001139344">
    <property type="component" value="Unassembled WGS sequence"/>
</dbReference>
<dbReference type="GO" id="GO:0016757">
    <property type="term" value="F:glycosyltransferase activity"/>
    <property type="evidence" value="ECO:0007669"/>
    <property type="project" value="InterPro"/>
</dbReference>
<dbReference type="CDD" id="cd03801">
    <property type="entry name" value="GT4_PimA-like"/>
    <property type="match status" value="1"/>
</dbReference>
<protein>
    <submittedName>
        <fullName evidence="3">Glycosyltransferase family 4 protein</fullName>
    </submittedName>
</protein>
<dbReference type="InterPro" id="IPR050194">
    <property type="entry name" value="Glycosyltransferase_grp1"/>
</dbReference>
<dbReference type="InterPro" id="IPR028098">
    <property type="entry name" value="Glyco_trans_4-like_N"/>
</dbReference>
<comment type="caution">
    <text evidence="3">The sequence shown here is derived from an EMBL/GenBank/DDBJ whole genome shotgun (WGS) entry which is preliminary data.</text>
</comment>
<dbReference type="AlphaFoldDB" id="A0A9X1V057"/>
<organism evidence="3 4">
    <name type="scientific">Christiangramia crocea</name>
    <dbReference type="NCBI Taxonomy" id="2904124"/>
    <lineage>
        <taxon>Bacteria</taxon>
        <taxon>Pseudomonadati</taxon>
        <taxon>Bacteroidota</taxon>
        <taxon>Flavobacteriia</taxon>
        <taxon>Flavobacteriales</taxon>
        <taxon>Flavobacteriaceae</taxon>
        <taxon>Christiangramia</taxon>
    </lineage>
</organism>
<proteinExistence type="predicted"/>
<sequence>MKRILYIGNKLSKHGAAPTSVDILPYYLAREGYKVKTASSARNKGLRLFHMMGSVLFNSRKVELVLIDTYSTSNFWYAVICGMLCRSLRLPYIFILHGGNLDQRFTQVSRWVLNIFKEAKINIVPSQYLLKKLKAFNFNNIQLIPNWIDLKLYPFKLRTGLCPRLLWVRSFDEVYNPAMAVEVIEKLSKNFPHAELCMVGPEKDGSLERLKSIVRKKNLPVVFKGKLSKKEWIDLSKDFDVFINTTSVDNTPVSLLESMALGLPVVSTNVGGIPYMIENKVNGILVEPENPEAMVQAICTLLEDPELAGLLSRNSRAQTEKYDWEQVKPLWLELLN</sequence>
<dbReference type="InterPro" id="IPR001296">
    <property type="entry name" value="Glyco_trans_1"/>
</dbReference>
<evidence type="ECO:0000259" key="1">
    <source>
        <dbReference type="Pfam" id="PF00534"/>
    </source>
</evidence>
<dbReference type="PANTHER" id="PTHR45947">
    <property type="entry name" value="SULFOQUINOVOSYL TRANSFERASE SQD2"/>
    <property type="match status" value="1"/>
</dbReference>
<dbReference type="EMBL" id="JAJSON010000026">
    <property type="protein sequence ID" value="MCG9973046.1"/>
    <property type="molecule type" value="Genomic_DNA"/>
</dbReference>
<feature type="domain" description="Glycosyltransferase subfamily 4-like N-terminal" evidence="2">
    <location>
        <begin position="73"/>
        <end position="151"/>
    </location>
</feature>
<keyword evidence="4" id="KW-1185">Reference proteome</keyword>
<name>A0A9X1V057_9FLAO</name>
<evidence type="ECO:0000259" key="2">
    <source>
        <dbReference type="Pfam" id="PF13439"/>
    </source>
</evidence>
<feature type="domain" description="Glycosyl transferase family 1" evidence="1">
    <location>
        <begin position="165"/>
        <end position="316"/>
    </location>
</feature>
<dbReference type="RefSeq" id="WP_240100405.1">
    <property type="nucleotide sequence ID" value="NZ_JAJSON010000026.1"/>
</dbReference>